<evidence type="ECO:0000259" key="6">
    <source>
        <dbReference type="PROSITE" id="PS50949"/>
    </source>
</evidence>
<proteinExistence type="inferred from homology"/>
<dbReference type="RefSeq" id="WP_145079677.1">
    <property type="nucleotide sequence ID" value="NZ_CP036425.1"/>
</dbReference>
<feature type="domain" description="HTH gntR-type" evidence="6">
    <location>
        <begin position="19"/>
        <end position="87"/>
    </location>
</feature>
<accession>A0A517YXQ4</accession>
<dbReference type="GO" id="GO:0030170">
    <property type="term" value="F:pyridoxal phosphate binding"/>
    <property type="evidence" value="ECO:0007669"/>
    <property type="project" value="InterPro"/>
</dbReference>
<dbReference type="SUPFAM" id="SSF46785">
    <property type="entry name" value="Winged helix' DNA-binding domain"/>
    <property type="match status" value="1"/>
</dbReference>
<dbReference type="PANTHER" id="PTHR46577">
    <property type="entry name" value="HTH-TYPE TRANSCRIPTIONAL REGULATORY PROTEIN GABR"/>
    <property type="match status" value="1"/>
</dbReference>
<dbReference type="PANTHER" id="PTHR46577:SF2">
    <property type="entry name" value="TRANSCRIPTIONAL REGULATORY PROTEIN"/>
    <property type="match status" value="1"/>
</dbReference>
<reference evidence="7 8" key="1">
    <citation type="submission" date="2019-02" db="EMBL/GenBank/DDBJ databases">
        <title>Deep-cultivation of Planctomycetes and their phenomic and genomic characterization uncovers novel biology.</title>
        <authorList>
            <person name="Wiegand S."/>
            <person name="Jogler M."/>
            <person name="Boedeker C."/>
            <person name="Pinto D."/>
            <person name="Vollmers J."/>
            <person name="Rivas-Marin E."/>
            <person name="Kohn T."/>
            <person name="Peeters S.H."/>
            <person name="Heuer A."/>
            <person name="Rast P."/>
            <person name="Oberbeckmann S."/>
            <person name="Bunk B."/>
            <person name="Jeske O."/>
            <person name="Meyerdierks A."/>
            <person name="Storesund J.E."/>
            <person name="Kallscheuer N."/>
            <person name="Luecker S."/>
            <person name="Lage O.M."/>
            <person name="Pohl T."/>
            <person name="Merkel B.J."/>
            <person name="Hornburger P."/>
            <person name="Mueller R.-W."/>
            <person name="Bruemmer F."/>
            <person name="Labrenz M."/>
            <person name="Spormann A.M."/>
            <person name="Op den Camp H."/>
            <person name="Overmann J."/>
            <person name="Amann R."/>
            <person name="Jetten M.S.M."/>
            <person name="Mascher T."/>
            <person name="Medema M.H."/>
            <person name="Devos D.P."/>
            <person name="Kaster A.-K."/>
            <person name="Ovreas L."/>
            <person name="Rohde M."/>
            <person name="Galperin M.Y."/>
            <person name="Jogler C."/>
        </authorList>
    </citation>
    <scope>NUCLEOTIDE SEQUENCE [LARGE SCALE GENOMIC DNA]</scope>
    <source>
        <strain evidence="7 8">KS4</strain>
    </source>
</reference>
<dbReference type="GO" id="GO:0003677">
    <property type="term" value="F:DNA binding"/>
    <property type="evidence" value="ECO:0007669"/>
    <property type="project" value="UniProtKB-KW"/>
</dbReference>
<dbReference type="PROSITE" id="PS50949">
    <property type="entry name" value="HTH_GNTR"/>
    <property type="match status" value="1"/>
</dbReference>
<gene>
    <name evidence="7" type="primary">ydcR</name>
    <name evidence="7" type="ORF">KS4_30820</name>
</gene>
<keyword evidence="8" id="KW-1185">Reference proteome</keyword>
<dbReference type="Pfam" id="PF00155">
    <property type="entry name" value="Aminotran_1_2"/>
    <property type="match status" value="1"/>
</dbReference>
<dbReference type="OrthoDB" id="9802328at2"/>
<keyword evidence="4" id="KW-0238">DNA-binding</keyword>
<protein>
    <submittedName>
        <fullName evidence="7">Putative HTH-type transcriptional regulator YdcR</fullName>
    </submittedName>
</protein>
<evidence type="ECO:0000313" key="7">
    <source>
        <dbReference type="EMBL" id="QDU35005.1"/>
    </source>
</evidence>
<dbReference type="InterPro" id="IPR015424">
    <property type="entry name" value="PyrdxlP-dep_Trfase"/>
</dbReference>
<dbReference type="KEGG" id="pcor:KS4_30820"/>
<dbReference type="InterPro" id="IPR036388">
    <property type="entry name" value="WH-like_DNA-bd_sf"/>
</dbReference>
<keyword evidence="2" id="KW-0663">Pyridoxal phosphate</keyword>
<evidence type="ECO:0000256" key="1">
    <source>
        <dbReference type="ARBA" id="ARBA00005384"/>
    </source>
</evidence>
<dbReference type="GO" id="GO:0003700">
    <property type="term" value="F:DNA-binding transcription factor activity"/>
    <property type="evidence" value="ECO:0007669"/>
    <property type="project" value="InterPro"/>
</dbReference>
<evidence type="ECO:0000256" key="5">
    <source>
        <dbReference type="ARBA" id="ARBA00023163"/>
    </source>
</evidence>
<dbReference type="EMBL" id="CP036425">
    <property type="protein sequence ID" value="QDU35005.1"/>
    <property type="molecule type" value="Genomic_DNA"/>
</dbReference>
<evidence type="ECO:0000256" key="4">
    <source>
        <dbReference type="ARBA" id="ARBA00023125"/>
    </source>
</evidence>
<dbReference type="InterPro" id="IPR036390">
    <property type="entry name" value="WH_DNA-bd_sf"/>
</dbReference>
<dbReference type="CDD" id="cd00609">
    <property type="entry name" value="AAT_like"/>
    <property type="match status" value="1"/>
</dbReference>
<name>A0A517YXQ4_9BACT</name>
<dbReference type="InterPro" id="IPR004839">
    <property type="entry name" value="Aminotransferase_I/II_large"/>
</dbReference>
<evidence type="ECO:0000256" key="2">
    <source>
        <dbReference type="ARBA" id="ARBA00022898"/>
    </source>
</evidence>
<dbReference type="Proteomes" id="UP000317369">
    <property type="component" value="Chromosome"/>
</dbReference>
<evidence type="ECO:0000313" key="8">
    <source>
        <dbReference type="Proteomes" id="UP000317369"/>
    </source>
</evidence>
<dbReference type="InterPro" id="IPR051446">
    <property type="entry name" value="HTH_trans_reg/aminotransferase"/>
</dbReference>
<organism evidence="7 8">
    <name type="scientific">Poriferisphaera corsica</name>
    <dbReference type="NCBI Taxonomy" id="2528020"/>
    <lineage>
        <taxon>Bacteria</taxon>
        <taxon>Pseudomonadati</taxon>
        <taxon>Planctomycetota</taxon>
        <taxon>Phycisphaerae</taxon>
        <taxon>Phycisphaerales</taxon>
        <taxon>Phycisphaeraceae</taxon>
        <taxon>Poriferisphaera</taxon>
    </lineage>
</organism>
<dbReference type="InterPro" id="IPR015422">
    <property type="entry name" value="PyrdxlP-dep_Trfase_small"/>
</dbReference>
<dbReference type="Gene3D" id="3.40.640.10">
    <property type="entry name" value="Type I PLP-dependent aspartate aminotransferase-like (Major domain)"/>
    <property type="match status" value="1"/>
</dbReference>
<comment type="similarity">
    <text evidence="1">In the C-terminal section; belongs to the class-I pyridoxal-phosphate-dependent aminotransferase family.</text>
</comment>
<sequence>MSPIETLKKNSPLTRGEGGALYEQLADRIEGMIVEGVLLPGDRVPSVRKLKQQFGVSMSTVLEACRLLEDRGLVSARPQSGHYVRENVTGKKLDEPSDSRPKARAVKVDRAMSLKLKLSIEDESILHFGAAVPNTNCFPQKTMNRLIGQALREESELVHKYNTPRGVEEFRKAVCKRMMYGGISVGPEDVLVTNGTKESVYLALKAVTKPGDTVAVESPTYFDLIVTLESLHLKILPLATSPRDGVNFDSLGKALQMKQIQAVVLITNFSNPLGVCMSDSRKKALAGMLERYDVPLIEDDIYGDLCFGEERPKTVKAYDKCDHVIYCSSFSKTISPGMRVGWIVPGKYQAKVEQIKLAINQAAPTLGQIAMAKYLNGGGYERHLRKLRKVYQQQTGLMLQYLSQYFPEGTKVSQPTGGHVLWVEMPVGVDSVRLHDEAIKEGIAIAPGPIFSPREEDFLNCMRINTGLPWSERIEPAIKRLGELAVEQLWRSGVRKKAVPRKGKLSGLV</sequence>
<keyword evidence="5" id="KW-0804">Transcription</keyword>
<keyword evidence="3" id="KW-0805">Transcription regulation</keyword>
<evidence type="ECO:0000256" key="3">
    <source>
        <dbReference type="ARBA" id="ARBA00023015"/>
    </source>
</evidence>
<dbReference type="CDD" id="cd07377">
    <property type="entry name" value="WHTH_GntR"/>
    <property type="match status" value="1"/>
</dbReference>
<dbReference type="AlphaFoldDB" id="A0A517YXQ4"/>
<dbReference type="InterPro" id="IPR000524">
    <property type="entry name" value="Tscrpt_reg_HTH_GntR"/>
</dbReference>
<dbReference type="SUPFAM" id="SSF53383">
    <property type="entry name" value="PLP-dependent transferases"/>
    <property type="match status" value="1"/>
</dbReference>
<dbReference type="Gene3D" id="1.10.10.10">
    <property type="entry name" value="Winged helix-like DNA-binding domain superfamily/Winged helix DNA-binding domain"/>
    <property type="match status" value="1"/>
</dbReference>
<dbReference type="InterPro" id="IPR015421">
    <property type="entry name" value="PyrdxlP-dep_Trfase_major"/>
</dbReference>
<dbReference type="Gene3D" id="3.90.1150.10">
    <property type="entry name" value="Aspartate Aminotransferase, domain 1"/>
    <property type="match status" value="1"/>
</dbReference>
<dbReference type="SMART" id="SM00345">
    <property type="entry name" value="HTH_GNTR"/>
    <property type="match status" value="1"/>
</dbReference>
<dbReference type="Pfam" id="PF00392">
    <property type="entry name" value="GntR"/>
    <property type="match status" value="1"/>
</dbReference>